<keyword evidence="1" id="KW-0472">Membrane</keyword>
<protein>
    <submittedName>
        <fullName evidence="2">NADH dehydrogenase subunit 4L</fullName>
    </submittedName>
</protein>
<gene>
    <name evidence="2" type="primary">ND4L</name>
</gene>
<keyword evidence="1" id="KW-0812">Transmembrane</keyword>
<organism evidence="2">
    <name type="scientific">Liposcelis nr. bostrychophila AZ</name>
    <dbReference type="NCBI Taxonomy" id="1643344"/>
    <lineage>
        <taxon>Eukaryota</taxon>
        <taxon>Metazoa</taxon>
        <taxon>Ecdysozoa</taxon>
        <taxon>Arthropoda</taxon>
        <taxon>Hexapoda</taxon>
        <taxon>Insecta</taxon>
        <taxon>Pterygota</taxon>
        <taxon>Neoptera</taxon>
        <taxon>Paraneoptera</taxon>
        <taxon>Psocodea</taxon>
        <taxon>Troctomorpha</taxon>
        <taxon>Liposcelidetae</taxon>
        <taxon>Liposcelididae</taxon>
        <taxon>Liposcelis</taxon>
    </lineage>
</organism>
<reference evidence="2" key="1">
    <citation type="journal article" date="2015" name="Proc. Natl. Acad. Sci. U.S.A.">
        <title>Maternal transmission, sex ratio distortion, and mitochondria.</title>
        <authorList>
            <person name="Perlman S.J."/>
            <person name="Hodson C.N."/>
            <person name="Hamilton P.T."/>
            <person name="Opit G.P."/>
            <person name="Gowen B.E."/>
        </authorList>
    </citation>
    <scope>NUCLEOTIDE SEQUENCE</scope>
    <source>
        <strain evidence="2">Arizona</strain>
    </source>
</reference>
<feature type="transmembrane region" description="Helical" evidence="1">
    <location>
        <begin position="42"/>
        <end position="68"/>
    </location>
</feature>
<accession>A0A0F6QK88</accession>
<dbReference type="EMBL" id="KP657691">
    <property type="protein sequence ID" value="AKE07178.1"/>
    <property type="molecule type" value="Genomic_DNA"/>
</dbReference>
<keyword evidence="2" id="KW-0496">Mitochondrion</keyword>
<geneLocation type="mitochondrion" evidence="2"/>
<sequence>MFWLFILLFSLMFKTNILSIILNFEMIMLFIFFNLYIMKSKILLFMMIFLIVSEAVIGLVFCMKWAFIFNSLKISLSLLSKL</sequence>
<name>A0A0F6QK88_9NEOP</name>
<feature type="transmembrane region" description="Helical" evidence="1">
    <location>
        <begin position="6"/>
        <end position="35"/>
    </location>
</feature>
<evidence type="ECO:0000313" key="2">
    <source>
        <dbReference type="EMBL" id="AKE07178.1"/>
    </source>
</evidence>
<dbReference type="AlphaFoldDB" id="A0A0F6QK88"/>
<proteinExistence type="predicted"/>
<keyword evidence="1" id="KW-1133">Transmembrane helix</keyword>
<evidence type="ECO:0000256" key="1">
    <source>
        <dbReference type="SAM" id="Phobius"/>
    </source>
</evidence>